<comment type="subcellular location">
    <subcellularLocation>
        <location evidence="2">Cytoplasmic vesicle</location>
        <location evidence="2">Clathrin-coated vesicle membrane</location>
    </subcellularLocation>
    <subcellularLocation>
        <location evidence="1">Golgi apparatus</location>
    </subcellularLocation>
</comment>
<organism evidence="11 12">
    <name type="scientific">Babesia duncani</name>
    <dbReference type="NCBI Taxonomy" id="323732"/>
    <lineage>
        <taxon>Eukaryota</taxon>
        <taxon>Sar</taxon>
        <taxon>Alveolata</taxon>
        <taxon>Apicomplexa</taxon>
        <taxon>Aconoidasida</taxon>
        <taxon>Piroplasmida</taxon>
        <taxon>Babesiidae</taxon>
        <taxon>Babesia</taxon>
    </lineage>
</organism>
<dbReference type="GO" id="GO:0005829">
    <property type="term" value="C:cytosol"/>
    <property type="evidence" value="ECO:0007669"/>
    <property type="project" value="GOC"/>
</dbReference>
<dbReference type="GO" id="GO:0035615">
    <property type="term" value="F:clathrin adaptor activity"/>
    <property type="evidence" value="ECO:0007669"/>
    <property type="project" value="InterPro"/>
</dbReference>
<evidence type="ECO:0000256" key="4">
    <source>
        <dbReference type="ARBA" id="ARBA00022448"/>
    </source>
</evidence>
<dbReference type="FunFam" id="3.30.450.60:FF:000007">
    <property type="entry name" value="AP complex subunit sigma"/>
    <property type="match status" value="1"/>
</dbReference>
<evidence type="ECO:0000256" key="3">
    <source>
        <dbReference type="ARBA" id="ARBA00006972"/>
    </source>
</evidence>
<feature type="domain" description="AP complex mu/sigma subunit" evidence="10">
    <location>
        <begin position="1"/>
        <end position="140"/>
    </location>
</feature>
<dbReference type="RefSeq" id="XP_067802636.1">
    <property type="nucleotide sequence ID" value="XM_067947414.1"/>
</dbReference>
<keyword evidence="4 9" id="KW-0813">Transport</keyword>
<evidence type="ECO:0000256" key="2">
    <source>
        <dbReference type="ARBA" id="ARBA00004640"/>
    </source>
</evidence>
<keyword evidence="6" id="KW-0333">Golgi apparatus</keyword>
<dbReference type="CDD" id="cd14831">
    <property type="entry name" value="AP1_sigma"/>
    <property type="match status" value="1"/>
</dbReference>
<dbReference type="InterPro" id="IPR011012">
    <property type="entry name" value="Longin-like_dom_sf"/>
</dbReference>
<evidence type="ECO:0000256" key="5">
    <source>
        <dbReference type="ARBA" id="ARBA00022927"/>
    </source>
</evidence>
<keyword evidence="7 9" id="KW-0472">Membrane</keyword>
<dbReference type="SUPFAM" id="SSF64356">
    <property type="entry name" value="SNARE-like"/>
    <property type="match status" value="1"/>
</dbReference>
<comment type="caution">
    <text evidence="11">The sequence shown here is derived from an EMBL/GenBank/DDBJ whole genome shotgun (WGS) entry which is preliminary data.</text>
</comment>
<keyword evidence="8" id="KW-0968">Cytoplasmic vesicle</keyword>
<dbReference type="PIRSF" id="PIRSF015588">
    <property type="entry name" value="AP_complex_sigma"/>
    <property type="match status" value="1"/>
</dbReference>
<dbReference type="AlphaFoldDB" id="A0AAD9PK13"/>
<evidence type="ECO:0000256" key="1">
    <source>
        <dbReference type="ARBA" id="ARBA00004555"/>
    </source>
</evidence>
<dbReference type="GO" id="GO:0006886">
    <property type="term" value="P:intracellular protein transport"/>
    <property type="evidence" value="ECO:0007669"/>
    <property type="project" value="UniProtKB-UniRule"/>
</dbReference>
<dbReference type="GeneID" id="94336685"/>
<dbReference type="InterPro" id="IPR022775">
    <property type="entry name" value="AP_mu_sigma_su"/>
</dbReference>
<dbReference type="KEGG" id="bdw:94336685"/>
<keyword evidence="12" id="KW-1185">Reference proteome</keyword>
<evidence type="ECO:0000313" key="12">
    <source>
        <dbReference type="Proteomes" id="UP001214638"/>
    </source>
</evidence>
<evidence type="ECO:0000259" key="10">
    <source>
        <dbReference type="Pfam" id="PF01217"/>
    </source>
</evidence>
<accession>A0AAD9PK13</accession>
<protein>
    <recommendedName>
        <fullName evidence="9">AP complex subunit sigma</fullName>
    </recommendedName>
</protein>
<keyword evidence="5 9" id="KW-0653">Protein transport</keyword>
<reference evidence="11" key="1">
    <citation type="journal article" date="2023" name="Nat. Microbiol.">
        <title>Babesia duncani multi-omics identifies virulence factors and drug targets.</title>
        <authorList>
            <person name="Singh P."/>
            <person name="Lonardi S."/>
            <person name="Liang Q."/>
            <person name="Vydyam P."/>
            <person name="Khabirova E."/>
            <person name="Fang T."/>
            <person name="Gihaz S."/>
            <person name="Thekkiniath J."/>
            <person name="Munshi M."/>
            <person name="Abel S."/>
            <person name="Ciampossin L."/>
            <person name="Batugedara G."/>
            <person name="Gupta M."/>
            <person name="Lu X.M."/>
            <person name="Lenz T."/>
            <person name="Chakravarty S."/>
            <person name="Cornillot E."/>
            <person name="Hu Y."/>
            <person name="Ma W."/>
            <person name="Gonzalez L.M."/>
            <person name="Sanchez S."/>
            <person name="Estrada K."/>
            <person name="Sanchez-Flores A."/>
            <person name="Montero E."/>
            <person name="Harb O.S."/>
            <person name="Le Roch K.G."/>
            <person name="Mamoun C.B."/>
        </authorList>
    </citation>
    <scope>NUCLEOTIDE SEQUENCE</scope>
    <source>
        <strain evidence="11">WA1</strain>
    </source>
</reference>
<dbReference type="Proteomes" id="UP001214638">
    <property type="component" value="Unassembled WGS sequence"/>
</dbReference>
<dbReference type="Gene3D" id="3.30.450.60">
    <property type="match status" value="1"/>
</dbReference>
<evidence type="ECO:0000256" key="8">
    <source>
        <dbReference type="ARBA" id="ARBA00023329"/>
    </source>
</evidence>
<dbReference type="EMBL" id="JALLKP010000003">
    <property type="protein sequence ID" value="KAK2195793.1"/>
    <property type="molecule type" value="Genomic_DNA"/>
</dbReference>
<dbReference type="PANTHER" id="PTHR11753">
    <property type="entry name" value="ADAPTOR COMPLEXES SMALL SUBUNIT FAMILY"/>
    <property type="match status" value="1"/>
</dbReference>
<gene>
    <name evidence="11" type="ORF">BdWA1_002387</name>
</gene>
<dbReference type="GO" id="GO:0016482">
    <property type="term" value="P:cytosolic transport"/>
    <property type="evidence" value="ECO:0007669"/>
    <property type="project" value="UniProtKB-ARBA"/>
</dbReference>
<dbReference type="InterPro" id="IPR016635">
    <property type="entry name" value="AP_complex_ssu"/>
</dbReference>
<evidence type="ECO:0000256" key="6">
    <source>
        <dbReference type="ARBA" id="ARBA00023034"/>
    </source>
</evidence>
<proteinExistence type="inferred from homology"/>
<dbReference type="InterPro" id="IPR044733">
    <property type="entry name" value="AP1_sigma"/>
</dbReference>
<sequence>MIYFFMTISRQCKVRLLKWFEPVSNAEKAAIVKEISHLIVNRSSKQCNFLEWRDRKLVFRRYASLYFLAAVDIETNELSILELIQHYVELLDRYFCNVCELDLVFNFPKAYHILDEILIDGEIYDSNKKAILRNMAAQDAMTEKKFSKISA</sequence>
<comment type="similarity">
    <text evidence="3 9">Belongs to the adaptor complexes small subunit family.</text>
</comment>
<dbReference type="Pfam" id="PF01217">
    <property type="entry name" value="Clat_adaptor_s"/>
    <property type="match status" value="1"/>
</dbReference>
<evidence type="ECO:0000256" key="9">
    <source>
        <dbReference type="PIRNR" id="PIRNR015588"/>
    </source>
</evidence>
<name>A0AAD9PK13_9APIC</name>
<dbReference type="GO" id="GO:0030121">
    <property type="term" value="C:AP-1 adaptor complex"/>
    <property type="evidence" value="ECO:0007669"/>
    <property type="project" value="InterPro"/>
</dbReference>
<evidence type="ECO:0000256" key="7">
    <source>
        <dbReference type="ARBA" id="ARBA00023136"/>
    </source>
</evidence>
<evidence type="ECO:0000313" key="11">
    <source>
        <dbReference type="EMBL" id="KAK2195793.1"/>
    </source>
</evidence>